<evidence type="ECO:0000259" key="4">
    <source>
        <dbReference type="PROSITE" id="PS51118"/>
    </source>
</evidence>
<keyword evidence="6" id="KW-1185">Reference proteome</keyword>
<evidence type="ECO:0000313" key="5">
    <source>
        <dbReference type="EMBL" id="MDQ0347923.1"/>
    </source>
</evidence>
<dbReference type="InterPro" id="IPR036390">
    <property type="entry name" value="WH_DNA-bd_sf"/>
</dbReference>
<dbReference type="Gene3D" id="1.10.10.10">
    <property type="entry name" value="Winged helix-like DNA-binding domain superfamily/Winged helix DNA-binding domain"/>
    <property type="match status" value="1"/>
</dbReference>
<dbReference type="InterPro" id="IPR036388">
    <property type="entry name" value="WH-like_DNA-bd_sf"/>
</dbReference>
<keyword evidence="2 5" id="KW-0238">DNA-binding</keyword>
<dbReference type="Proteomes" id="UP001238467">
    <property type="component" value="Unassembled WGS sequence"/>
</dbReference>
<accession>A0ABU0DHX9</accession>
<reference evidence="5 6" key="1">
    <citation type="submission" date="2023-07" db="EMBL/GenBank/DDBJ databases">
        <title>Genomic Encyclopedia of Type Strains, Phase IV (KMG-IV): sequencing the most valuable type-strain genomes for metagenomic binning, comparative biology and taxonomic classification.</title>
        <authorList>
            <person name="Goeker M."/>
        </authorList>
    </citation>
    <scope>NUCLEOTIDE SEQUENCE [LARGE SCALE GENOMIC DNA]</scope>
    <source>
        <strain evidence="5 6">DSM 1277</strain>
    </source>
</reference>
<sequence length="68" mass="7481">MPNITARILAKALRELEADGVIARTVYPTLPPQVGYRLSEAGEDLRPAILALHRWGSRPRGVFDIAAE</sequence>
<dbReference type="SUPFAM" id="SSF46785">
    <property type="entry name" value="Winged helix' DNA-binding domain"/>
    <property type="match status" value="1"/>
</dbReference>
<evidence type="ECO:0000313" key="6">
    <source>
        <dbReference type="Proteomes" id="UP001238467"/>
    </source>
</evidence>
<gene>
    <name evidence="5" type="ORF">J2S76_002350</name>
</gene>
<dbReference type="Pfam" id="PF01638">
    <property type="entry name" value="HxlR"/>
    <property type="match status" value="1"/>
</dbReference>
<protein>
    <submittedName>
        <fullName evidence="5">DNA-binding HxlR family transcriptional regulator</fullName>
    </submittedName>
</protein>
<evidence type="ECO:0000256" key="2">
    <source>
        <dbReference type="ARBA" id="ARBA00023125"/>
    </source>
</evidence>
<organism evidence="5 6">
    <name type="scientific">Ancylobacter vacuolatus</name>
    <dbReference type="NCBI Taxonomy" id="223389"/>
    <lineage>
        <taxon>Bacteria</taxon>
        <taxon>Pseudomonadati</taxon>
        <taxon>Pseudomonadota</taxon>
        <taxon>Alphaproteobacteria</taxon>
        <taxon>Hyphomicrobiales</taxon>
        <taxon>Xanthobacteraceae</taxon>
        <taxon>Ancylobacter</taxon>
    </lineage>
</organism>
<feature type="domain" description="HTH hxlR-type" evidence="4">
    <location>
        <begin position="1"/>
        <end position="64"/>
    </location>
</feature>
<keyword evidence="3" id="KW-0804">Transcription</keyword>
<keyword evidence="1" id="KW-0805">Transcription regulation</keyword>
<evidence type="ECO:0000256" key="3">
    <source>
        <dbReference type="ARBA" id="ARBA00023163"/>
    </source>
</evidence>
<dbReference type="PROSITE" id="PS51118">
    <property type="entry name" value="HTH_HXLR"/>
    <property type="match status" value="1"/>
</dbReference>
<dbReference type="PANTHER" id="PTHR33204">
    <property type="entry name" value="TRANSCRIPTIONAL REGULATOR, MARR FAMILY"/>
    <property type="match status" value="1"/>
</dbReference>
<dbReference type="GO" id="GO:0003677">
    <property type="term" value="F:DNA binding"/>
    <property type="evidence" value="ECO:0007669"/>
    <property type="project" value="UniProtKB-KW"/>
</dbReference>
<dbReference type="InterPro" id="IPR002577">
    <property type="entry name" value="HTH_HxlR"/>
</dbReference>
<evidence type="ECO:0000256" key="1">
    <source>
        <dbReference type="ARBA" id="ARBA00023015"/>
    </source>
</evidence>
<comment type="caution">
    <text evidence="5">The sequence shown here is derived from an EMBL/GenBank/DDBJ whole genome shotgun (WGS) entry which is preliminary data.</text>
</comment>
<dbReference type="EMBL" id="JAUSUH010000004">
    <property type="protein sequence ID" value="MDQ0347923.1"/>
    <property type="molecule type" value="Genomic_DNA"/>
</dbReference>
<proteinExistence type="predicted"/>
<name>A0ABU0DHX9_9HYPH</name>